<proteinExistence type="predicted"/>
<dbReference type="OrthoDB" id="4142102at2"/>
<dbReference type="PROSITE" id="PS51186">
    <property type="entry name" value="GNAT"/>
    <property type="match status" value="1"/>
</dbReference>
<sequence>MPLPTPERLETERLVLRQRRVDEAATYRRLWTERDPRVPARRRIDADGRPSIKDIEEHLRAEIASPGLKVLAVEVRETGQVIGYCGLFAVDGRPADEPELAYELLVAAHGQGCATEAARAVVTWARAAGYPRLWADVWDWNTASLRVLDKLGFRATGVVEPGPHGDSLQTVLDL</sequence>
<evidence type="ECO:0000313" key="3">
    <source>
        <dbReference type="EMBL" id="SFB30916.1"/>
    </source>
</evidence>
<dbReference type="SUPFAM" id="SSF55729">
    <property type="entry name" value="Acyl-CoA N-acyltransferases (Nat)"/>
    <property type="match status" value="1"/>
</dbReference>
<reference evidence="4" key="1">
    <citation type="submission" date="2016-10" db="EMBL/GenBank/DDBJ databases">
        <authorList>
            <person name="Varghese N."/>
            <person name="Submissions S."/>
        </authorList>
    </citation>
    <scope>NUCLEOTIDE SEQUENCE [LARGE SCALE GENOMIC DNA]</scope>
    <source>
        <strain evidence="4">CGMCC 1.10697</strain>
    </source>
</reference>
<dbReference type="EMBL" id="FOKC01000007">
    <property type="protein sequence ID" value="SFB30916.1"/>
    <property type="molecule type" value="Genomic_DNA"/>
</dbReference>
<dbReference type="RefSeq" id="WP_091199600.1">
    <property type="nucleotide sequence ID" value="NZ_FOKC01000007.1"/>
</dbReference>
<organism evidence="3 4">
    <name type="scientific">Nocardioides alpinus</name>
    <dbReference type="NCBI Taxonomy" id="748909"/>
    <lineage>
        <taxon>Bacteria</taxon>
        <taxon>Bacillati</taxon>
        <taxon>Actinomycetota</taxon>
        <taxon>Actinomycetes</taxon>
        <taxon>Propionibacteriales</taxon>
        <taxon>Nocardioidaceae</taxon>
        <taxon>Nocardioides</taxon>
    </lineage>
</organism>
<dbReference type="EMBL" id="PJBV01000013">
    <property type="protein sequence ID" value="PKH42235.1"/>
    <property type="molecule type" value="Genomic_DNA"/>
</dbReference>
<accession>A0A1I1A0N4</accession>
<feature type="domain" description="N-acetyltransferase" evidence="1">
    <location>
        <begin position="14"/>
        <end position="174"/>
    </location>
</feature>
<keyword evidence="5" id="KW-1185">Reference proteome</keyword>
<evidence type="ECO:0000313" key="5">
    <source>
        <dbReference type="Proteomes" id="UP000233565"/>
    </source>
</evidence>
<dbReference type="Proteomes" id="UP000199113">
    <property type="component" value="Unassembled WGS sequence"/>
</dbReference>
<keyword evidence="3" id="KW-0808">Transferase</keyword>
<dbReference type="CDD" id="cd04301">
    <property type="entry name" value="NAT_SF"/>
    <property type="match status" value="1"/>
</dbReference>
<dbReference type="GO" id="GO:0016747">
    <property type="term" value="F:acyltransferase activity, transferring groups other than amino-acyl groups"/>
    <property type="evidence" value="ECO:0007669"/>
    <property type="project" value="InterPro"/>
</dbReference>
<dbReference type="InterPro" id="IPR051531">
    <property type="entry name" value="N-acetyltransferase"/>
</dbReference>
<dbReference type="Gene3D" id="3.40.630.30">
    <property type="match status" value="1"/>
</dbReference>
<dbReference type="STRING" id="748909.SAMN05192575_10757"/>
<dbReference type="Pfam" id="PF13302">
    <property type="entry name" value="Acetyltransf_3"/>
    <property type="match status" value="1"/>
</dbReference>
<protein>
    <submittedName>
        <fullName evidence="2 3">N-acetyltransferase</fullName>
    </submittedName>
</protein>
<reference evidence="3" key="2">
    <citation type="submission" date="2016-10" db="EMBL/GenBank/DDBJ databases">
        <authorList>
            <person name="de Groot N.N."/>
        </authorList>
    </citation>
    <scope>NUCLEOTIDE SEQUENCE [LARGE SCALE GENOMIC DNA]</scope>
    <source>
        <strain evidence="3">CGMCC 1.10697</strain>
    </source>
</reference>
<gene>
    <name evidence="2" type="ORF">CXG46_07135</name>
    <name evidence="3" type="ORF">SAMN05192575_10757</name>
</gene>
<reference evidence="2 5" key="3">
    <citation type="submission" date="2017-12" db="EMBL/GenBank/DDBJ databases">
        <title>Pharmacopeia of the Arctic Ocean.</title>
        <authorList>
            <person name="Collins E."/>
            <person name="Ducluzeau A.-L."/>
        </authorList>
    </citation>
    <scope>NUCLEOTIDE SEQUENCE [LARGE SCALE GENOMIC DNA]</scope>
    <source>
        <strain evidence="2 5">DSM 23325</strain>
    </source>
</reference>
<evidence type="ECO:0000313" key="2">
    <source>
        <dbReference type="EMBL" id="PKH42235.1"/>
    </source>
</evidence>
<dbReference type="Proteomes" id="UP000233565">
    <property type="component" value="Unassembled WGS sequence"/>
</dbReference>
<dbReference type="PANTHER" id="PTHR43792:SF1">
    <property type="entry name" value="N-ACETYLTRANSFERASE DOMAIN-CONTAINING PROTEIN"/>
    <property type="match status" value="1"/>
</dbReference>
<dbReference type="InterPro" id="IPR000182">
    <property type="entry name" value="GNAT_dom"/>
</dbReference>
<dbReference type="PANTHER" id="PTHR43792">
    <property type="entry name" value="GNAT FAMILY, PUTATIVE (AFU_ORTHOLOGUE AFUA_3G00765)-RELATED-RELATED"/>
    <property type="match status" value="1"/>
</dbReference>
<name>A0A1I1A0N4_9ACTN</name>
<evidence type="ECO:0000313" key="4">
    <source>
        <dbReference type="Proteomes" id="UP000199113"/>
    </source>
</evidence>
<evidence type="ECO:0000259" key="1">
    <source>
        <dbReference type="PROSITE" id="PS51186"/>
    </source>
</evidence>
<dbReference type="AlphaFoldDB" id="A0A1I1A0N4"/>
<dbReference type="InterPro" id="IPR016181">
    <property type="entry name" value="Acyl_CoA_acyltransferase"/>
</dbReference>